<feature type="region of interest" description="Disordered" evidence="1">
    <location>
        <begin position="1"/>
        <end position="30"/>
    </location>
</feature>
<accession>A0ABY7EC01</accession>
<protein>
    <submittedName>
        <fullName evidence="2">Uncharacterized protein</fullName>
    </submittedName>
</protein>
<name>A0ABY7EC01_MYAAR</name>
<keyword evidence="3" id="KW-1185">Reference proteome</keyword>
<evidence type="ECO:0000313" key="2">
    <source>
        <dbReference type="EMBL" id="WAR06467.1"/>
    </source>
</evidence>
<sequence length="80" mass="9072">MANTPMVNKLKTNTTMDNKPTVENRTANGELQTNAKMQNIQDIYIHGRGFLATLLCRVEQLISMKENGEETVVSRRVCFN</sequence>
<dbReference type="Proteomes" id="UP001164746">
    <property type="component" value="Chromosome 5"/>
</dbReference>
<proteinExistence type="predicted"/>
<gene>
    <name evidence="2" type="ORF">MAR_021836</name>
</gene>
<organism evidence="2 3">
    <name type="scientific">Mya arenaria</name>
    <name type="common">Soft-shell clam</name>
    <dbReference type="NCBI Taxonomy" id="6604"/>
    <lineage>
        <taxon>Eukaryota</taxon>
        <taxon>Metazoa</taxon>
        <taxon>Spiralia</taxon>
        <taxon>Lophotrochozoa</taxon>
        <taxon>Mollusca</taxon>
        <taxon>Bivalvia</taxon>
        <taxon>Autobranchia</taxon>
        <taxon>Heteroconchia</taxon>
        <taxon>Euheterodonta</taxon>
        <taxon>Imparidentia</taxon>
        <taxon>Neoheterodontei</taxon>
        <taxon>Myida</taxon>
        <taxon>Myoidea</taxon>
        <taxon>Myidae</taxon>
        <taxon>Mya</taxon>
    </lineage>
</organism>
<evidence type="ECO:0000256" key="1">
    <source>
        <dbReference type="SAM" id="MobiDB-lite"/>
    </source>
</evidence>
<dbReference type="EMBL" id="CP111016">
    <property type="protein sequence ID" value="WAR06467.1"/>
    <property type="molecule type" value="Genomic_DNA"/>
</dbReference>
<reference evidence="2" key="1">
    <citation type="submission" date="2022-11" db="EMBL/GenBank/DDBJ databases">
        <title>Centuries of genome instability and evolution in soft-shell clam transmissible cancer (bioRxiv).</title>
        <authorList>
            <person name="Hart S.F.M."/>
            <person name="Yonemitsu M.A."/>
            <person name="Giersch R.M."/>
            <person name="Beal B.F."/>
            <person name="Arriagada G."/>
            <person name="Davis B.W."/>
            <person name="Ostrander E.A."/>
            <person name="Goff S.P."/>
            <person name="Metzger M.J."/>
        </authorList>
    </citation>
    <scope>NUCLEOTIDE SEQUENCE</scope>
    <source>
        <strain evidence="2">MELC-2E11</strain>
        <tissue evidence="2">Siphon/mantle</tissue>
    </source>
</reference>
<evidence type="ECO:0000313" key="3">
    <source>
        <dbReference type="Proteomes" id="UP001164746"/>
    </source>
</evidence>